<evidence type="ECO:0000259" key="5">
    <source>
        <dbReference type="SMART" id="SM00382"/>
    </source>
</evidence>
<organism evidence="6 7">
    <name type="scientific">Cladorrhinum samala</name>
    <dbReference type="NCBI Taxonomy" id="585594"/>
    <lineage>
        <taxon>Eukaryota</taxon>
        <taxon>Fungi</taxon>
        <taxon>Dikarya</taxon>
        <taxon>Ascomycota</taxon>
        <taxon>Pezizomycotina</taxon>
        <taxon>Sordariomycetes</taxon>
        <taxon>Sordariomycetidae</taxon>
        <taxon>Sordariales</taxon>
        <taxon>Podosporaceae</taxon>
        <taxon>Cladorrhinum</taxon>
    </lineage>
</organism>
<accession>A0AAV9HZD5</accession>
<feature type="compositionally biased region" description="Polar residues" evidence="4">
    <location>
        <begin position="238"/>
        <end position="252"/>
    </location>
</feature>
<feature type="compositionally biased region" description="Basic and acidic residues" evidence="4">
    <location>
        <begin position="795"/>
        <end position="806"/>
    </location>
</feature>
<dbReference type="InterPro" id="IPR000641">
    <property type="entry name" value="CbxX/CfxQ"/>
</dbReference>
<dbReference type="PANTHER" id="PTHR43392:SF2">
    <property type="entry name" value="AAA-TYPE ATPASE FAMILY PROTEIN _ ANKYRIN REPEAT FAMILY PROTEIN"/>
    <property type="match status" value="1"/>
</dbReference>
<dbReference type="Gene3D" id="1.10.8.60">
    <property type="match status" value="2"/>
</dbReference>
<feature type="region of interest" description="Disordered" evidence="4">
    <location>
        <begin position="1"/>
        <end position="252"/>
    </location>
</feature>
<dbReference type="FunFam" id="3.40.50.300:FF:000216">
    <property type="entry name" value="Type VII secretion ATPase EccA"/>
    <property type="match status" value="2"/>
</dbReference>
<feature type="compositionally biased region" description="Acidic residues" evidence="4">
    <location>
        <begin position="834"/>
        <end position="851"/>
    </location>
</feature>
<feature type="compositionally biased region" description="Basic and acidic residues" evidence="4">
    <location>
        <begin position="48"/>
        <end position="57"/>
    </location>
</feature>
<evidence type="ECO:0000256" key="2">
    <source>
        <dbReference type="ARBA" id="ARBA00022741"/>
    </source>
</evidence>
<comment type="caution">
    <text evidence="6">The sequence shown here is derived from an EMBL/GenBank/DDBJ whole genome shotgun (WGS) entry which is preliminary data.</text>
</comment>
<dbReference type="InterPro" id="IPR027417">
    <property type="entry name" value="P-loop_NTPase"/>
</dbReference>
<reference evidence="6" key="2">
    <citation type="submission" date="2023-06" db="EMBL/GenBank/DDBJ databases">
        <authorList>
            <consortium name="Lawrence Berkeley National Laboratory"/>
            <person name="Mondo S.J."/>
            <person name="Hensen N."/>
            <person name="Bonometti L."/>
            <person name="Westerberg I."/>
            <person name="Brannstrom I.O."/>
            <person name="Guillou S."/>
            <person name="Cros-Aarteil S."/>
            <person name="Calhoun S."/>
            <person name="Haridas S."/>
            <person name="Kuo A."/>
            <person name="Pangilinan J."/>
            <person name="Riley R."/>
            <person name="Labutti K."/>
            <person name="Andreopoulos B."/>
            <person name="Lipzen A."/>
            <person name="Chen C."/>
            <person name="Yanf M."/>
            <person name="Daum C."/>
            <person name="Ng V."/>
            <person name="Clum A."/>
            <person name="Steindorff A."/>
            <person name="Ohm R."/>
            <person name="Martin F."/>
            <person name="Silar P."/>
            <person name="Natvig D."/>
            <person name="Lalanne C."/>
            <person name="Gautier V."/>
            <person name="Ament-Velasquez S.L."/>
            <person name="Kruys A."/>
            <person name="Hutchinson M.I."/>
            <person name="Powell A.J."/>
            <person name="Barry K."/>
            <person name="Miller A.N."/>
            <person name="Grigoriev I.V."/>
            <person name="Debuchy R."/>
            <person name="Gladieux P."/>
            <person name="Thoren M.H."/>
            <person name="Johannesson H."/>
        </authorList>
    </citation>
    <scope>NUCLEOTIDE SEQUENCE</scope>
    <source>
        <strain evidence="6">PSN324</strain>
    </source>
</reference>
<evidence type="ECO:0000256" key="3">
    <source>
        <dbReference type="ARBA" id="ARBA00022840"/>
    </source>
</evidence>
<keyword evidence="7" id="KW-1185">Reference proteome</keyword>
<feature type="compositionally biased region" description="Basic and acidic residues" evidence="4">
    <location>
        <begin position="194"/>
        <end position="229"/>
    </location>
</feature>
<feature type="domain" description="AAA+ ATPase" evidence="5">
    <location>
        <begin position="914"/>
        <end position="1055"/>
    </location>
</feature>
<keyword evidence="6" id="KW-0378">Hydrolase</keyword>
<sequence>MSSPTNSHGDSGPETPSSSPNETQVDQSVSGPESSDEAGLPFPNENNGPDRVERLQVETDDNSLAAPVIVTPPGISLFDELPPLPDSPVESTGTTENRLPASIFDQRHDDSSNPLPSKSPAATPASDELAASLGEDAGSDLATSSDGKASSDGDDDDDGEGKTESKPKRAEKSRVSSGKKDSDADESLEDDEKLDNNKKSDDNKESDNDEKSDNNEKSDDNEKWDDNKSIHNPFDSEGTPSSPTDDPITSQGTSAKNLWERLKSQGEESEALDRLMALEGLEDAKIQFLKIKATIDAARERKGCLRRRDLNMAFLGNPGTGKTTLADIYGDFLFECGVWPDLDSPSTTKIRVINQYRDGIEMLFDRINDRLGTVVFDDIDQIDDDGVEIRKLMVMALASIPDNARMVVVLTGSVTGVSKLLGGRPQGRWNLWRRLQLQDYSDEQLRAMLWRLIRRNNLQVDGGPESPYPLIAARRIGRGRKTAGYGNIREVELAFEQMLERQAYRLKKAQLGTSTVGADASTICGQDETVLTMEDFIGPEPAEHWSESAAWKELNRMAGLDDVKKVIRSLMRRSKTNYRRELKGKEPLQTSLNRLFLGPPGTGKTTVAKLYGRILGELGYLSSSDVIFTTPSDFISEYQGQTESKTRSLINSATGKVLIIDDAHTFFDSSSRDNGGIHHRAFVDTLVSQIHNKPGEDRSVILIGYGDKMEDMIRKGNPGLKRRFPLEEAFRFHDYDDAQLNEILRIKMADEEITASKEAMDVAAEVLRRARDRPNFGNGGDVDNLLNQAKARFRERTAAEKEKKTAAEGARQINDTIGSTGAMDGVGATVQDHGEEDGDEESLQEEVEDQDPIALEPQDFDPEWDRGTNPEKGAKAPSPFDGLLGFDDIRKQFEDYQLMAAHMRQRGKDPRESIPFTYVFKGPPGTGKTHTARIMGKIFYRMGFLSTDEVVECSASHMIGQYVGQTSPKVISLLESALGKVLFIDEAYRLTSRTGGRGYESEAIGELVDCMTKPRYLRKMIIILAGYNKDMAQLLKSNAGLRGRFPTEIRFKPMDEELSRAHLVKLLSKQDIEICDATKPSSDDHETVLRLFYKLGMTEGWSNGRDIKSLADIITADVYKRKPATSAGSPQGQSGDAGRTLHVTTKELTKFLRDLFRERVKAVGGSGENSGDRSFAAAQ</sequence>
<proteinExistence type="inferred from homology"/>
<dbReference type="InterPro" id="IPR003959">
    <property type="entry name" value="ATPase_AAA_core"/>
</dbReference>
<dbReference type="InterPro" id="IPR041627">
    <property type="entry name" value="AAA_lid_6"/>
</dbReference>
<dbReference type="InterPro" id="IPR050773">
    <property type="entry name" value="CbxX/CfxQ_RuBisCO_ESX"/>
</dbReference>
<gene>
    <name evidence="6" type="ORF">QBC42DRAFT_293735</name>
</gene>
<keyword evidence="3" id="KW-0067">ATP-binding</keyword>
<dbReference type="GO" id="GO:0016887">
    <property type="term" value="F:ATP hydrolysis activity"/>
    <property type="evidence" value="ECO:0007669"/>
    <property type="project" value="InterPro"/>
</dbReference>
<dbReference type="AlphaFoldDB" id="A0AAV9HZD5"/>
<dbReference type="SUPFAM" id="SSF52540">
    <property type="entry name" value="P-loop containing nucleoside triphosphate hydrolases"/>
    <property type="match status" value="3"/>
</dbReference>
<feature type="domain" description="AAA+ ATPase" evidence="5">
    <location>
        <begin position="308"/>
        <end position="499"/>
    </location>
</feature>
<evidence type="ECO:0000256" key="4">
    <source>
        <dbReference type="SAM" id="MobiDB-lite"/>
    </source>
</evidence>
<dbReference type="Proteomes" id="UP001321749">
    <property type="component" value="Unassembled WGS sequence"/>
</dbReference>
<feature type="compositionally biased region" description="Basic and acidic residues" evidence="4">
    <location>
        <begin position="863"/>
        <end position="874"/>
    </location>
</feature>
<dbReference type="Pfam" id="PF17866">
    <property type="entry name" value="AAA_lid_6"/>
    <property type="match status" value="1"/>
</dbReference>
<feature type="compositionally biased region" description="Acidic residues" evidence="4">
    <location>
        <begin position="183"/>
        <end position="193"/>
    </location>
</feature>
<evidence type="ECO:0000256" key="1">
    <source>
        <dbReference type="ARBA" id="ARBA00010378"/>
    </source>
</evidence>
<evidence type="ECO:0000313" key="6">
    <source>
        <dbReference type="EMBL" id="KAK4466128.1"/>
    </source>
</evidence>
<feature type="compositionally biased region" description="Polar residues" evidence="4">
    <location>
        <begin position="1"/>
        <end position="33"/>
    </location>
</feature>
<feature type="compositionally biased region" description="Basic and acidic residues" evidence="4">
    <location>
        <begin position="160"/>
        <end position="182"/>
    </location>
</feature>
<keyword evidence="2" id="KW-0547">Nucleotide-binding</keyword>
<dbReference type="Pfam" id="PF00004">
    <property type="entry name" value="AAA"/>
    <property type="match status" value="2"/>
</dbReference>
<feature type="domain" description="AAA+ ATPase" evidence="5">
    <location>
        <begin position="590"/>
        <end position="730"/>
    </location>
</feature>
<protein>
    <submittedName>
        <fullName evidence="6">P-loop containing nucleoside triphosphate hydrolase protein</fullName>
    </submittedName>
</protein>
<feature type="region of interest" description="Disordered" evidence="4">
    <location>
        <begin position="795"/>
        <end position="881"/>
    </location>
</feature>
<dbReference type="InterPro" id="IPR003593">
    <property type="entry name" value="AAA+_ATPase"/>
</dbReference>
<evidence type="ECO:0000313" key="7">
    <source>
        <dbReference type="Proteomes" id="UP001321749"/>
    </source>
</evidence>
<dbReference type="SMART" id="SM00382">
    <property type="entry name" value="AAA"/>
    <property type="match status" value="3"/>
</dbReference>
<reference evidence="6" key="1">
    <citation type="journal article" date="2023" name="Mol. Phylogenet. Evol.">
        <title>Genome-scale phylogeny and comparative genomics of the fungal order Sordariales.</title>
        <authorList>
            <person name="Hensen N."/>
            <person name="Bonometti L."/>
            <person name="Westerberg I."/>
            <person name="Brannstrom I.O."/>
            <person name="Guillou S."/>
            <person name="Cros-Aarteil S."/>
            <person name="Calhoun S."/>
            <person name="Haridas S."/>
            <person name="Kuo A."/>
            <person name="Mondo S."/>
            <person name="Pangilinan J."/>
            <person name="Riley R."/>
            <person name="LaButti K."/>
            <person name="Andreopoulos B."/>
            <person name="Lipzen A."/>
            <person name="Chen C."/>
            <person name="Yan M."/>
            <person name="Daum C."/>
            <person name="Ng V."/>
            <person name="Clum A."/>
            <person name="Steindorff A."/>
            <person name="Ohm R.A."/>
            <person name="Martin F."/>
            <person name="Silar P."/>
            <person name="Natvig D.O."/>
            <person name="Lalanne C."/>
            <person name="Gautier V."/>
            <person name="Ament-Velasquez S.L."/>
            <person name="Kruys A."/>
            <person name="Hutchinson M.I."/>
            <person name="Powell A.J."/>
            <person name="Barry K."/>
            <person name="Miller A.N."/>
            <person name="Grigoriev I.V."/>
            <person name="Debuchy R."/>
            <person name="Gladieux P."/>
            <person name="Hiltunen Thoren M."/>
            <person name="Johannesson H."/>
        </authorList>
    </citation>
    <scope>NUCLEOTIDE SEQUENCE</scope>
    <source>
        <strain evidence="6">PSN324</strain>
    </source>
</reference>
<dbReference type="EMBL" id="MU864934">
    <property type="protein sequence ID" value="KAK4466128.1"/>
    <property type="molecule type" value="Genomic_DNA"/>
</dbReference>
<comment type="similarity">
    <text evidence="1">Belongs to the CbxX/CfxQ family.</text>
</comment>
<dbReference type="PRINTS" id="PR00819">
    <property type="entry name" value="CBXCFQXSUPER"/>
</dbReference>
<dbReference type="CDD" id="cd00009">
    <property type="entry name" value="AAA"/>
    <property type="match status" value="1"/>
</dbReference>
<dbReference type="Gene3D" id="3.40.50.300">
    <property type="entry name" value="P-loop containing nucleotide triphosphate hydrolases"/>
    <property type="match status" value="3"/>
</dbReference>
<name>A0AAV9HZD5_9PEZI</name>
<dbReference type="GO" id="GO:0005524">
    <property type="term" value="F:ATP binding"/>
    <property type="evidence" value="ECO:0007669"/>
    <property type="project" value="UniProtKB-KW"/>
</dbReference>
<dbReference type="PANTHER" id="PTHR43392">
    <property type="entry name" value="AAA-TYPE ATPASE FAMILY PROTEIN / ANKYRIN REPEAT FAMILY PROTEIN"/>
    <property type="match status" value="1"/>
</dbReference>